<dbReference type="SUPFAM" id="SSF56112">
    <property type="entry name" value="Protein kinase-like (PK-like)"/>
    <property type="match status" value="1"/>
</dbReference>
<keyword evidence="2" id="KW-1185">Reference proteome</keyword>
<name>A0A7J5URC9_9MICO</name>
<protein>
    <recommendedName>
        <fullName evidence="3">Phosphotransferase</fullName>
    </recommendedName>
</protein>
<dbReference type="EMBL" id="WHJE01000020">
    <property type="protein sequence ID" value="KAE8764887.1"/>
    <property type="molecule type" value="Genomic_DNA"/>
</dbReference>
<gene>
    <name evidence="1" type="ORF">GB883_06680</name>
</gene>
<dbReference type="AlphaFoldDB" id="A0A7J5URC9"/>
<reference evidence="1 2" key="1">
    <citation type="submission" date="2019-10" db="EMBL/GenBank/DDBJ databases">
        <title>Georgenia wutianyii sp. nov. and Georgenia yuyongxinii sp. nov. isolated from plateau pika (Ochotona curzoniae) in the Qinghai-Tibet plateau of China.</title>
        <authorList>
            <person name="Tian Z."/>
        </authorList>
    </citation>
    <scope>NUCLEOTIDE SEQUENCE [LARGE SCALE GENOMIC DNA]</scope>
    <source>
        <strain evidence="1 2">DSM 21501</strain>
    </source>
</reference>
<evidence type="ECO:0000313" key="2">
    <source>
        <dbReference type="Proteomes" id="UP000451860"/>
    </source>
</evidence>
<proteinExistence type="predicted"/>
<comment type="caution">
    <text evidence="1">The sequence shown here is derived from an EMBL/GenBank/DDBJ whole genome shotgun (WGS) entry which is preliminary data.</text>
</comment>
<evidence type="ECO:0000313" key="1">
    <source>
        <dbReference type="EMBL" id="KAE8764887.1"/>
    </source>
</evidence>
<evidence type="ECO:0008006" key="3">
    <source>
        <dbReference type="Google" id="ProtNLM"/>
    </source>
</evidence>
<sequence>MARELAEAGHARYLGLIPPDVLDLVRLGSPGLEHRLHPLHGTDQVLRSSTDVLLLRAPYTRLAWALRDLEVRYLAVEVQGAASVGTRGAGLVGRLTGKARQVGRVTCGGADFDLIQLEHPAPPLTRRYLSEVMGVEGLVRRLDEVGARYAVLRWFESLPALAPGEDLDVLVADEHLATVGAVLAEEPGTIPVDLYSETGLEGSDYQGMAYYPPALAAGLLARAVRHASGCLVPAPADHLHSLAYHAVYHKGARSGLPSSVVATLPDPEHDYAAVLVSLARERGVALEVSLEGVDAYLAAAGWRPPPDTLRRMAETNEWIARRHCSVEPGPADLPEAVAFFVRERTLSVLNLDDVLDVLRALEFELVAVRELGSEARARCAADVRGGNWGRGPFRVSGGEPVVVVAALHYGRRPPDAEVLERYPRLTNSDVLLAKNEVRDLVRSRVGEARAFNPVHSSDDELEAWEYLRLALPDGVDELRQVAARRKDDFRTEAPVRAVLRSGRRAKVEVVDGPDGPVVRKTFGAHAARYLEREVRAIQDLAPHVAAVPSVTAVGQNWFALPYFRDVLRVPDRPDGSLVPLRLAREMTGVLREVHARGLDLVDAKPQNFMFDPRYGLKLVDLEFCHRYPGEVPDFREIYAFAGLPADFDGDRPYGKLGYDTLWRPFVGLSRDALLADPAWLQHAKRAAFRLRTGTTTRARAAARRGRDGGRRLRSRMATAYWDWARARALEPVVVTAPRLERPAMANR</sequence>
<organism evidence="1 2">
    <name type="scientific">Georgenia thermotolerans</name>
    <dbReference type="NCBI Taxonomy" id="527326"/>
    <lineage>
        <taxon>Bacteria</taxon>
        <taxon>Bacillati</taxon>
        <taxon>Actinomycetota</taxon>
        <taxon>Actinomycetes</taxon>
        <taxon>Micrococcales</taxon>
        <taxon>Bogoriellaceae</taxon>
        <taxon>Georgenia</taxon>
    </lineage>
</organism>
<dbReference type="Proteomes" id="UP000451860">
    <property type="component" value="Unassembled WGS sequence"/>
</dbReference>
<accession>A0A7J5URC9</accession>
<dbReference type="InterPro" id="IPR011009">
    <property type="entry name" value="Kinase-like_dom_sf"/>
</dbReference>
<dbReference type="OrthoDB" id="6812310at2"/>